<dbReference type="GO" id="GO:0004222">
    <property type="term" value="F:metalloendopeptidase activity"/>
    <property type="evidence" value="ECO:0007669"/>
    <property type="project" value="UniProtKB-EC"/>
</dbReference>
<dbReference type="HOGENOM" id="CLU_009902_3_2_3"/>
<dbReference type="InterPro" id="IPR011765">
    <property type="entry name" value="Pept_M16_N"/>
</dbReference>
<dbReference type="PANTHER" id="PTHR11851:SF49">
    <property type="entry name" value="MITOCHONDRIAL-PROCESSING PEPTIDASE SUBUNIT ALPHA"/>
    <property type="match status" value="1"/>
</dbReference>
<dbReference type="GO" id="GO:0006508">
    <property type="term" value="P:proteolysis"/>
    <property type="evidence" value="ECO:0007669"/>
    <property type="project" value="InterPro"/>
</dbReference>
<dbReference type="InterPro" id="IPR007863">
    <property type="entry name" value="Peptidase_M16_C"/>
</dbReference>
<evidence type="ECO:0000256" key="1">
    <source>
        <dbReference type="ARBA" id="ARBA00007261"/>
    </source>
</evidence>
<evidence type="ECO:0000259" key="4">
    <source>
        <dbReference type="Pfam" id="PF05193"/>
    </source>
</evidence>
<dbReference type="PROSITE" id="PS00143">
    <property type="entry name" value="INSULINASE"/>
    <property type="match status" value="1"/>
</dbReference>
<dbReference type="InterPro" id="IPR050361">
    <property type="entry name" value="MPP/UQCRC_Complex"/>
</dbReference>
<evidence type="ECO:0000313" key="5">
    <source>
        <dbReference type="EMBL" id="AFZ13548.1"/>
    </source>
</evidence>
<dbReference type="STRING" id="1173022.Cri9333_2692"/>
<feature type="domain" description="Peptidase M16 N-terminal" evidence="3">
    <location>
        <begin position="28"/>
        <end position="170"/>
    </location>
</feature>
<comment type="similarity">
    <text evidence="1 2">Belongs to the peptidase M16 family.</text>
</comment>
<dbReference type="AlphaFoldDB" id="K9VZM2"/>
<dbReference type="GO" id="GO:0046872">
    <property type="term" value="F:metal ion binding"/>
    <property type="evidence" value="ECO:0007669"/>
    <property type="project" value="InterPro"/>
</dbReference>
<dbReference type="Proteomes" id="UP000010472">
    <property type="component" value="Chromosome"/>
</dbReference>
<dbReference type="InterPro" id="IPR001431">
    <property type="entry name" value="Pept_M16_Zn_BS"/>
</dbReference>
<reference evidence="5 6" key="1">
    <citation type="submission" date="2012-06" db="EMBL/GenBank/DDBJ databases">
        <title>Finished chromosome of genome of Crinalium epipsammum PCC 9333.</title>
        <authorList>
            <consortium name="US DOE Joint Genome Institute"/>
            <person name="Gugger M."/>
            <person name="Coursin T."/>
            <person name="Rippka R."/>
            <person name="Tandeau De Marsac N."/>
            <person name="Huntemann M."/>
            <person name="Wei C.-L."/>
            <person name="Han J."/>
            <person name="Detter J.C."/>
            <person name="Han C."/>
            <person name="Tapia R."/>
            <person name="Davenport K."/>
            <person name="Daligault H."/>
            <person name="Erkkila T."/>
            <person name="Gu W."/>
            <person name="Munk A.C.C."/>
            <person name="Teshima H."/>
            <person name="Xu Y."/>
            <person name="Chain P."/>
            <person name="Chen A."/>
            <person name="Krypides N."/>
            <person name="Mavromatis K."/>
            <person name="Markowitz V."/>
            <person name="Szeto E."/>
            <person name="Ivanova N."/>
            <person name="Mikhailova N."/>
            <person name="Ovchinnikova G."/>
            <person name="Pagani I."/>
            <person name="Pati A."/>
            <person name="Goodwin L."/>
            <person name="Peters L."/>
            <person name="Pitluck S."/>
            <person name="Woyke T."/>
            <person name="Kerfeld C."/>
        </authorList>
    </citation>
    <scope>NUCLEOTIDE SEQUENCE [LARGE SCALE GENOMIC DNA]</scope>
    <source>
        <strain evidence="5 6">PCC 9333</strain>
    </source>
</reference>
<accession>K9VZM2</accession>
<dbReference type="SUPFAM" id="SSF63411">
    <property type="entry name" value="LuxS/MPP-like metallohydrolase"/>
    <property type="match status" value="2"/>
</dbReference>
<feature type="domain" description="Peptidase M16 C-terminal" evidence="4">
    <location>
        <begin position="176"/>
        <end position="375"/>
    </location>
</feature>
<dbReference type="EC" id="3.4.24.64" evidence="5"/>
<dbReference type="KEGG" id="cep:Cri9333_2692"/>
<dbReference type="PANTHER" id="PTHR11851">
    <property type="entry name" value="METALLOPROTEASE"/>
    <property type="match status" value="1"/>
</dbReference>
<evidence type="ECO:0000259" key="3">
    <source>
        <dbReference type="Pfam" id="PF00675"/>
    </source>
</evidence>
<proteinExistence type="inferred from homology"/>
<dbReference type="eggNOG" id="COG0612">
    <property type="taxonomic scope" value="Bacteria"/>
</dbReference>
<evidence type="ECO:0000256" key="2">
    <source>
        <dbReference type="RuleBase" id="RU004447"/>
    </source>
</evidence>
<dbReference type="EMBL" id="CP003620">
    <property type="protein sequence ID" value="AFZ13548.1"/>
    <property type="molecule type" value="Genomic_DNA"/>
</dbReference>
<organism evidence="5 6">
    <name type="scientific">Crinalium epipsammum PCC 9333</name>
    <dbReference type="NCBI Taxonomy" id="1173022"/>
    <lineage>
        <taxon>Bacteria</taxon>
        <taxon>Bacillati</taxon>
        <taxon>Cyanobacteriota</taxon>
        <taxon>Cyanophyceae</taxon>
        <taxon>Gomontiellales</taxon>
        <taxon>Gomontiellaceae</taxon>
        <taxon>Crinalium</taxon>
    </lineage>
</organism>
<dbReference type="OrthoDB" id="9811314at2"/>
<dbReference type="Gene3D" id="3.30.830.10">
    <property type="entry name" value="Metalloenzyme, LuxS/M16 peptidase-like"/>
    <property type="match status" value="2"/>
</dbReference>
<sequence length="445" mass="49875">MTSTLLKPSILNAPTLHKLPNGLTIIAEQLPVEAVNLSIWVGVGSAVESAEINGMAHFLEHMVFKGTPQLPSGEFERLIEERGAVTNAATSQDYTHYYITTAPKDFADLAPLQFDVVMNPTIPDQAFERERLVVLEEIRRSEDNPSRRIYQRSIDVAFGKLPYRRPVLGPAEVIEKLTAQQMRDFHCQWYQPSSMTAVAVGNLPVEQLIETVTESFNAKKVRNDYLKNSPLTEQLGWEETPAYKAQKLIAEPEQPFNEIVRREYVDDSLQQARLVMVWRVPGFNQLSQTYGLDVLAAILSHGRMSRLVRDLREDRRLVSQIGASNITHLHQGLFYIGAQLPAENLVEVESAISQHIRNIQTELITEAEIARLQTQVANRFIFSNETPSARAGLYGYYQSMLGDLAPALNYPARIQALDAVDLQTAAQRYLSPDAYGVVVSKPSAS</sequence>
<dbReference type="InterPro" id="IPR011249">
    <property type="entry name" value="Metalloenz_LuxS/M16"/>
</dbReference>
<keyword evidence="6" id="KW-1185">Reference proteome</keyword>
<dbReference type="RefSeq" id="WP_015203662.1">
    <property type="nucleotide sequence ID" value="NC_019753.1"/>
</dbReference>
<dbReference type="PATRIC" id="fig|1173022.3.peg.2919"/>
<dbReference type="Pfam" id="PF05193">
    <property type="entry name" value="Peptidase_M16_C"/>
    <property type="match status" value="1"/>
</dbReference>
<dbReference type="Pfam" id="PF00675">
    <property type="entry name" value="Peptidase_M16"/>
    <property type="match status" value="1"/>
</dbReference>
<protein>
    <submittedName>
        <fullName evidence="5">Processing peptidase</fullName>
        <ecNumber evidence="5">3.4.24.64</ecNumber>
    </submittedName>
</protein>
<keyword evidence="5" id="KW-0378">Hydrolase</keyword>
<gene>
    <name evidence="5" type="ORF">Cri9333_2692</name>
</gene>
<evidence type="ECO:0000313" key="6">
    <source>
        <dbReference type="Proteomes" id="UP000010472"/>
    </source>
</evidence>
<name>K9VZM2_9CYAN</name>